<dbReference type="Proteomes" id="UP000255192">
    <property type="component" value="Unassembled WGS sequence"/>
</dbReference>
<proteinExistence type="predicted"/>
<name>A0A377ZJT5_KLEPN</name>
<sequence length="64" mass="6976">MDDNAEELTGLLPALADKIQLRLKARQDLCGLLVRAEGNASSTMLALTPISSRTSIISRRVKPR</sequence>
<evidence type="ECO:0000313" key="2">
    <source>
        <dbReference type="Proteomes" id="UP000255192"/>
    </source>
</evidence>
<dbReference type="AlphaFoldDB" id="A0A377ZJT5"/>
<evidence type="ECO:0000313" key="1">
    <source>
        <dbReference type="EMBL" id="STU73675.1"/>
    </source>
</evidence>
<dbReference type="EMBL" id="UGMD01000002">
    <property type="protein sequence ID" value="STU73675.1"/>
    <property type="molecule type" value="Genomic_DNA"/>
</dbReference>
<organism evidence="1 2">
    <name type="scientific">Klebsiella pneumoniae</name>
    <dbReference type="NCBI Taxonomy" id="573"/>
    <lineage>
        <taxon>Bacteria</taxon>
        <taxon>Pseudomonadati</taxon>
        <taxon>Pseudomonadota</taxon>
        <taxon>Gammaproteobacteria</taxon>
        <taxon>Enterobacterales</taxon>
        <taxon>Enterobacteriaceae</taxon>
        <taxon>Klebsiella/Raoultella group</taxon>
        <taxon>Klebsiella</taxon>
        <taxon>Klebsiella pneumoniae complex</taxon>
    </lineage>
</organism>
<gene>
    <name evidence="1" type="ORF">NCTC204_00675</name>
</gene>
<protein>
    <submittedName>
        <fullName evidence="1">Uncharacterized protein</fullName>
    </submittedName>
</protein>
<accession>A0A377ZJT5</accession>
<reference evidence="1 2" key="1">
    <citation type="submission" date="2018-06" db="EMBL/GenBank/DDBJ databases">
        <authorList>
            <consortium name="Pathogen Informatics"/>
            <person name="Doyle S."/>
        </authorList>
    </citation>
    <scope>NUCLEOTIDE SEQUENCE [LARGE SCALE GENOMIC DNA]</scope>
    <source>
        <strain evidence="1 2">NCTC204</strain>
    </source>
</reference>